<evidence type="ECO:0000313" key="3">
    <source>
        <dbReference type="Proteomes" id="UP000078492"/>
    </source>
</evidence>
<proteinExistence type="predicted"/>
<reference evidence="2 3" key="1">
    <citation type="submission" date="2015-09" db="EMBL/GenBank/DDBJ databases">
        <title>Trachymyrmex cornetzi WGS genome.</title>
        <authorList>
            <person name="Nygaard S."/>
            <person name="Hu H."/>
            <person name="Boomsma J."/>
            <person name="Zhang G."/>
        </authorList>
    </citation>
    <scope>NUCLEOTIDE SEQUENCE [LARGE SCALE GENOMIC DNA]</scope>
    <source>
        <strain evidence="2">Tcor2-1</strain>
        <tissue evidence="2">Whole body</tissue>
    </source>
</reference>
<keyword evidence="3" id="KW-1185">Reference proteome</keyword>
<protein>
    <recommendedName>
        <fullName evidence="1">MADF domain-containing protein</fullName>
    </recommendedName>
</protein>
<dbReference type="InterPro" id="IPR039353">
    <property type="entry name" value="TF_Adf1"/>
</dbReference>
<accession>A0A151J1M7</accession>
<dbReference type="EMBL" id="KQ980522">
    <property type="protein sequence ID" value="KYN15693.1"/>
    <property type="molecule type" value="Genomic_DNA"/>
</dbReference>
<feature type="domain" description="MADF" evidence="1">
    <location>
        <begin position="66"/>
        <end position="166"/>
    </location>
</feature>
<dbReference type="PANTHER" id="PTHR12243:SF69">
    <property type="entry name" value="SI:CH73-59F11.3"/>
    <property type="match status" value="1"/>
</dbReference>
<dbReference type="GO" id="GO:0006357">
    <property type="term" value="P:regulation of transcription by RNA polymerase II"/>
    <property type="evidence" value="ECO:0007669"/>
    <property type="project" value="TreeGrafter"/>
</dbReference>
<dbReference type="OrthoDB" id="6615613at2759"/>
<gene>
    <name evidence="2" type="ORF">ALC57_12095</name>
</gene>
<dbReference type="AlphaFoldDB" id="A0A151J1M7"/>
<dbReference type="KEGG" id="tcz:108764793"/>
<dbReference type="GO" id="GO:0005667">
    <property type="term" value="C:transcription regulator complex"/>
    <property type="evidence" value="ECO:0007669"/>
    <property type="project" value="TreeGrafter"/>
</dbReference>
<dbReference type="PROSITE" id="PS51029">
    <property type="entry name" value="MADF"/>
    <property type="match status" value="1"/>
</dbReference>
<dbReference type="PANTHER" id="PTHR12243">
    <property type="entry name" value="MADF DOMAIN TRANSCRIPTION FACTOR"/>
    <property type="match status" value="1"/>
</dbReference>
<sequence>MRGTCSNIEAHECFRNYNEDLHLLQVDNDHMARMIPRNTYEENSTLNTEVVSSKYPKYSGDAVNELLIELVQARPSLWNHTLPLQERTNIKKDALWAEISNKMGGGDMTVKWVKEHWKYLRDAYMKARKVSRQYVPSGSSTDSAKAIKKHSFRFFKRMKFLEISLQTESTISSLLPSSTSSSSESLNVPVYSSQKENIAPFRNENMDLNTTILPSLSPCASRTTLNKHQRMHM</sequence>
<dbReference type="Pfam" id="PF10545">
    <property type="entry name" value="MADF_DNA_bdg"/>
    <property type="match status" value="1"/>
</dbReference>
<dbReference type="Proteomes" id="UP000078492">
    <property type="component" value="Unassembled WGS sequence"/>
</dbReference>
<dbReference type="STRING" id="471704.A0A151J1M7"/>
<evidence type="ECO:0000259" key="1">
    <source>
        <dbReference type="PROSITE" id="PS51029"/>
    </source>
</evidence>
<name>A0A151J1M7_9HYME</name>
<dbReference type="InterPro" id="IPR006578">
    <property type="entry name" value="MADF-dom"/>
</dbReference>
<evidence type="ECO:0000313" key="2">
    <source>
        <dbReference type="EMBL" id="KYN15693.1"/>
    </source>
</evidence>
<organism evidence="2 3">
    <name type="scientific">Trachymyrmex cornetzi</name>
    <dbReference type="NCBI Taxonomy" id="471704"/>
    <lineage>
        <taxon>Eukaryota</taxon>
        <taxon>Metazoa</taxon>
        <taxon>Ecdysozoa</taxon>
        <taxon>Arthropoda</taxon>
        <taxon>Hexapoda</taxon>
        <taxon>Insecta</taxon>
        <taxon>Pterygota</taxon>
        <taxon>Neoptera</taxon>
        <taxon>Endopterygota</taxon>
        <taxon>Hymenoptera</taxon>
        <taxon>Apocrita</taxon>
        <taxon>Aculeata</taxon>
        <taxon>Formicoidea</taxon>
        <taxon>Formicidae</taxon>
        <taxon>Myrmicinae</taxon>
        <taxon>Trachymyrmex</taxon>
    </lineage>
</organism>
<dbReference type="SMART" id="SM00595">
    <property type="entry name" value="MADF"/>
    <property type="match status" value="1"/>
</dbReference>
<dbReference type="GO" id="GO:0005634">
    <property type="term" value="C:nucleus"/>
    <property type="evidence" value="ECO:0007669"/>
    <property type="project" value="TreeGrafter"/>
</dbReference>